<dbReference type="HAMAP" id="MF_00849">
    <property type="entry name" value="BipA"/>
    <property type="match status" value="1"/>
</dbReference>
<evidence type="ECO:0000259" key="4">
    <source>
        <dbReference type="PROSITE" id="PS51722"/>
    </source>
</evidence>
<dbReference type="NCBIfam" id="TIGR01394">
    <property type="entry name" value="TypA_BipA"/>
    <property type="match status" value="1"/>
</dbReference>
<evidence type="ECO:0000256" key="2">
    <source>
        <dbReference type="ARBA" id="ARBA00023134"/>
    </source>
</evidence>
<keyword evidence="6" id="KW-1185">Reference proteome</keyword>
<evidence type="ECO:0000256" key="3">
    <source>
        <dbReference type="HAMAP-Rule" id="MF_00849"/>
    </source>
</evidence>
<dbReference type="Pfam" id="PF00009">
    <property type="entry name" value="GTP_EFTU"/>
    <property type="match status" value="1"/>
</dbReference>
<comment type="caution">
    <text evidence="5">The sequence shown here is derived from an EMBL/GenBank/DDBJ whole genome shotgun (WGS) entry which is preliminary data.</text>
</comment>
<dbReference type="Gene3D" id="3.40.50.300">
    <property type="entry name" value="P-loop containing nucleotide triphosphate hydrolases"/>
    <property type="match status" value="1"/>
</dbReference>
<dbReference type="PANTHER" id="PTHR42908">
    <property type="entry name" value="TRANSLATION ELONGATION FACTOR-RELATED"/>
    <property type="match status" value="1"/>
</dbReference>
<reference evidence="5 6" key="1">
    <citation type="submission" date="2023-12" db="EMBL/GenBank/DDBJ databases">
        <title>the genome sequence of Hyalangium sp. s54d21.</title>
        <authorList>
            <person name="Zhang X."/>
        </authorList>
    </citation>
    <scope>NUCLEOTIDE SEQUENCE [LARGE SCALE GENOMIC DNA]</scope>
    <source>
        <strain evidence="6">s54d21</strain>
    </source>
</reference>
<feature type="binding site" evidence="3">
    <location>
        <begin position="130"/>
        <end position="133"/>
    </location>
    <ligand>
        <name>GTP</name>
        <dbReference type="ChEBI" id="CHEBI:37565"/>
    </ligand>
</feature>
<dbReference type="InterPro" id="IPR000640">
    <property type="entry name" value="EFG_V-like"/>
</dbReference>
<dbReference type="CDD" id="cd16263">
    <property type="entry name" value="BipA_III"/>
    <property type="match status" value="1"/>
</dbReference>
<evidence type="ECO:0000313" key="5">
    <source>
        <dbReference type="EMBL" id="MDY7232962.1"/>
    </source>
</evidence>
<sequence>MIARENIRNVAIVAHVDHGKTTLVDHMLRQAGIFRSNEAVVERVMDSNDLEREKGITILAKNTAVTYKGKQINIIDTPGHADFGGEVERGLRLVDGVILLVDAAEGPLPQTRFVLSKALGMGLKTVLVINKIDRQDARAKEVLDHVYSLYIDLGADDKQLEMPVLYTIARQGQASTQLEVPGKTLEPLFSAILDHIPPPPASDHDTPQLLVANLDYDDYVGRLAVGRVQAGRFTPNMPVSVVREGGKVQQGKIVKLYGFSGLKRAEIQDAGPGEIVSIAGIEDISIGDTLSHPEKPIALPRITVEEPTMMMIFRVNDGPLAGKEGKYVTSRNLRERLYREAYRNVAIRVEDTATPDAFRVVGRGELQLAVIIETMRREGYELTASNPEPVTKTIDGVLHEPMELLVCDVPENSVGAVTERLGPRKGRMVDMTQLGSGRTRLQFRIPARGLIGFRSEFLTITRGEGIMSSQFDGYEPWFGSIPKRSNGAMVSDRLGETVPYALFSIQERGYLFIGAGVTVYEGMIIGEHAHPSELNVNCCREKKLTNIRAAGRDENVILTPPREMGLEKALEWIADDELVEVTPKSIRMRKKALAVGERYRAERDRKREERSEA</sequence>
<dbReference type="InterPro" id="IPR035651">
    <property type="entry name" value="BipA_V"/>
</dbReference>
<feature type="binding site" evidence="3">
    <location>
        <begin position="17"/>
        <end position="22"/>
    </location>
    <ligand>
        <name>GTP</name>
        <dbReference type="ChEBI" id="CHEBI:37565"/>
    </ligand>
</feature>
<dbReference type="CDD" id="cd03710">
    <property type="entry name" value="BipA_TypA_C"/>
    <property type="match status" value="1"/>
</dbReference>
<dbReference type="CDD" id="cd01891">
    <property type="entry name" value="TypA_BipA"/>
    <property type="match status" value="1"/>
</dbReference>
<dbReference type="Gene3D" id="3.30.70.240">
    <property type="match status" value="1"/>
</dbReference>
<evidence type="ECO:0000256" key="1">
    <source>
        <dbReference type="ARBA" id="ARBA00022741"/>
    </source>
</evidence>
<comment type="function">
    <text evidence="3">A 50S ribosomal subunit assembly protein with GTPase activity, required for 50S subunit assembly at low temperatures, may also play a role in translation. Binds GTP and analogs. Binds the 70S ribosome between the 30S and 50S subunits, in a similar position as ribosome-bound EF-G; it contacts a number of ribosomal proteins, both rRNAs and the A-site tRNA.</text>
</comment>
<keyword evidence="3" id="KW-0378">Hydrolase</keyword>
<dbReference type="Proteomes" id="UP001291309">
    <property type="component" value="Unassembled WGS sequence"/>
</dbReference>
<dbReference type="Pfam" id="PF00679">
    <property type="entry name" value="EFG_C"/>
    <property type="match status" value="1"/>
</dbReference>
<dbReference type="Gene3D" id="2.40.30.10">
    <property type="entry name" value="Translation factors"/>
    <property type="match status" value="1"/>
</dbReference>
<dbReference type="SMART" id="SM00838">
    <property type="entry name" value="EFG_C"/>
    <property type="match status" value="1"/>
</dbReference>
<dbReference type="PRINTS" id="PR00315">
    <property type="entry name" value="ELONGATNFCT"/>
</dbReference>
<dbReference type="InterPro" id="IPR006298">
    <property type="entry name" value="BipA"/>
</dbReference>
<dbReference type="InterPro" id="IPR047041">
    <property type="entry name" value="BipA_GTP-bd_dom"/>
</dbReference>
<dbReference type="InterPro" id="IPR009000">
    <property type="entry name" value="Transl_B-barrel_sf"/>
</dbReference>
<keyword evidence="3" id="KW-0694">RNA-binding</keyword>
<dbReference type="SUPFAM" id="SSF52540">
    <property type="entry name" value="P-loop containing nucleoside triphosphate hydrolases"/>
    <property type="match status" value="1"/>
</dbReference>
<dbReference type="InterPro" id="IPR053905">
    <property type="entry name" value="EF-G-like_DII"/>
</dbReference>
<keyword evidence="3" id="KW-0820">tRNA-binding</keyword>
<dbReference type="SUPFAM" id="SSF54980">
    <property type="entry name" value="EF-G C-terminal domain-like"/>
    <property type="match status" value="2"/>
</dbReference>
<comment type="subcellular location">
    <subcellularLocation>
        <location evidence="3">Cytoplasm</location>
    </subcellularLocation>
    <text evidence="3">Binds to ribosomes.</text>
</comment>
<dbReference type="Gene3D" id="3.30.70.870">
    <property type="entry name" value="Elongation Factor G (Translational Gtpase), domain 3"/>
    <property type="match status" value="1"/>
</dbReference>
<dbReference type="Pfam" id="PF21018">
    <property type="entry name" value="BipA_C"/>
    <property type="match status" value="1"/>
</dbReference>
<keyword evidence="3" id="KW-0963">Cytoplasm</keyword>
<dbReference type="InterPro" id="IPR027417">
    <property type="entry name" value="P-loop_NTPase"/>
</dbReference>
<dbReference type="InterPro" id="IPR048876">
    <property type="entry name" value="BipA_C"/>
</dbReference>
<dbReference type="InterPro" id="IPR000795">
    <property type="entry name" value="T_Tr_GTP-bd_dom"/>
</dbReference>
<dbReference type="PROSITE" id="PS00301">
    <property type="entry name" value="G_TR_1"/>
    <property type="match status" value="1"/>
</dbReference>
<comment type="subunit">
    <text evidence="3">Monomer.</text>
</comment>
<dbReference type="PANTHER" id="PTHR42908:SF8">
    <property type="entry name" value="TR-TYPE G DOMAIN-CONTAINING PROTEIN"/>
    <property type="match status" value="1"/>
</dbReference>
<dbReference type="CDD" id="cd03691">
    <property type="entry name" value="BipA_TypA_II"/>
    <property type="match status" value="1"/>
</dbReference>
<evidence type="ECO:0000313" key="6">
    <source>
        <dbReference type="Proteomes" id="UP001291309"/>
    </source>
</evidence>
<keyword evidence="3" id="KW-0690">Ribosome biogenesis</keyword>
<dbReference type="InterPro" id="IPR042116">
    <property type="entry name" value="TypA/BipA_C"/>
</dbReference>
<dbReference type="PROSITE" id="PS51722">
    <property type="entry name" value="G_TR_2"/>
    <property type="match status" value="1"/>
</dbReference>
<name>A0ABU5HJG0_9BACT</name>
<comment type="catalytic activity">
    <reaction evidence="3">
        <text>GTP + H2O = GDP + phosphate + H(+)</text>
        <dbReference type="Rhea" id="RHEA:19669"/>
        <dbReference type="ChEBI" id="CHEBI:15377"/>
        <dbReference type="ChEBI" id="CHEBI:15378"/>
        <dbReference type="ChEBI" id="CHEBI:37565"/>
        <dbReference type="ChEBI" id="CHEBI:43474"/>
        <dbReference type="ChEBI" id="CHEBI:58189"/>
    </reaction>
</comment>
<proteinExistence type="inferred from homology"/>
<feature type="domain" description="Tr-type G" evidence="4">
    <location>
        <begin position="5"/>
        <end position="200"/>
    </location>
</feature>
<dbReference type="Pfam" id="PF22042">
    <property type="entry name" value="EF-G_D2"/>
    <property type="match status" value="1"/>
</dbReference>
<comment type="similarity">
    <text evidence="3">Belongs to the TRAFAC class translation factor GTPase superfamily. Classic translation factor GTPase family. BipA subfamily.</text>
</comment>
<dbReference type="EMBL" id="JAXIVS010000025">
    <property type="protein sequence ID" value="MDY7232962.1"/>
    <property type="molecule type" value="Genomic_DNA"/>
</dbReference>
<gene>
    <name evidence="5" type="primary">typA</name>
    <name evidence="3" type="synonym">bipA</name>
    <name evidence="5" type="ORF">SYV04_41635</name>
</gene>
<dbReference type="InterPro" id="IPR035647">
    <property type="entry name" value="EFG_III/V"/>
</dbReference>
<dbReference type="InterPro" id="IPR047043">
    <property type="entry name" value="BipA_III"/>
</dbReference>
<dbReference type="RefSeq" id="WP_321551675.1">
    <property type="nucleotide sequence ID" value="NZ_JAXIVS010000025.1"/>
</dbReference>
<dbReference type="Gene3D" id="2.40.50.250">
    <property type="entry name" value="bipa protein"/>
    <property type="match status" value="1"/>
</dbReference>
<accession>A0ABU5HJG0</accession>
<organism evidence="5 6">
    <name type="scientific">Hyalangium rubrum</name>
    <dbReference type="NCBI Taxonomy" id="3103134"/>
    <lineage>
        <taxon>Bacteria</taxon>
        <taxon>Pseudomonadati</taxon>
        <taxon>Myxococcota</taxon>
        <taxon>Myxococcia</taxon>
        <taxon>Myxococcales</taxon>
        <taxon>Cystobacterineae</taxon>
        <taxon>Archangiaceae</taxon>
        <taxon>Hyalangium</taxon>
    </lineage>
</organism>
<dbReference type="InterPro" id="IPR005225">
    <property type="entry name" value="Small_GTP-bd"/>
</dbReference>
<keyword evidence="2 3" id="KW-0342">GTP-binding</keyword>
<dbReference type="EC" id="3.6.5.-" evidence="3"/>
<keyword evidence="3" id="KW-0699">rRNA-binding</keyword>
<dbReference type="SUPFAM" id="SSF50447">
    <property type="entry name" value="Translation proteins"/>
    <property type="match status" value="1"/>
</dbReference>
<dbReference type="NCBIfam" id="TIGR00231">
    <property type="entry name" value="small_GTP"/>
    <property type="match status" value="1"/>
</dbReference>
<protein>
    <recommendedName>
        <fullName evidence="3">Large ribosomal subunit assembly factor BipA</fullName>
        <ecNumber evidence="3">3.6.5.-</ecNumber>
    </recommendedName>
    <alternativeName>
        <fullName evidence="3">GTP-binding protein BipA</fullName>
    </alternativeName>
</protein>
<keyword evidence="1 3" id="KW-0547">Nucleotide-binding</keyword>
<dbReference type="InterPro" id="IPR031157">
    <property type="entry name" value="G_TR_CS"/>
</dbReference>
<dbReference type="InterPro" id="IPR047042">
    <property type="entry name" value="BipA_II"/>
</dbReference>